<proteinExistence type="predicted"/>
<comment type="caution">
    <text evidence="2">The sequence shown here is derived from an EMBL/GenBank/DDBJ whole genome shotgun (WGS) entry which is preliminary data.</text>
</comment>
<organism evidence="2 3">
    <name type="scientific">Nocardiopsis tropica</name>
    <dbReference type="NCBI Taxonomy" id="109330"/>
    <lineage>
        <taxon>Bacteria</taxon>
        <taxon>Bacillati</taxon>
        <taxon>Actinomycetota</taxon>
        <taxon>Actinomycetes</taxon>
        <taxon>Streptosporangiales</taxon>
        <taxon>Nocardiopsidaceae</taxon>
        <taxon>Nocardiopsis</taxon>
    </lineage>
</organism>
<name>A0ABV1ZNE6_9ACTN</name>
<protein>
    <submittedName>
        <fullName evidence="2">Uncharacterized protein</fullName>
    </submittedName>
</protein>
<dbReference type="EMBL" id="JBEQNB010000001">
    <property type="protein sequence ID" value="MES0832630.1"/>
    <property type="molecule type" value="Genomic_DNA"/>
</dbReference>
<reference evidence="2 3" key="1">
    <citation type="submission" date="2024-06" db="EMBL/GenBank/DDBJ databases">
        <authorList>
            <person name="Bataeva Y.V."/>
            <person name="Grigorian L.N."/>
            <person name="Solomentsev V.I."/>
        </authorList>
    </citation>
    <scope>NUCLEOTIDE SEQUENCE [LARGE SCALE GENOMIC DNA]</scope>
    <source>
        <strain evidence="3">SCPM-O-B-12605 (RCAM04882)</strain>
    </source>
</reference>
<feature type="compositionally biased region" description="Basic residues" evidence="1">
    <location>
        <begin position="142"/>
        <end position="156"/>
    </location>
</feature>
<gene>
    <name evidence="2" type="ORF">ABUK86_02520</name>
</gene>
<feature type="compositionally biased region" description="Low complexity" evidence="1">
    <location>
        <begin position="130"/>
        <end position="141"/>
    </location>
</feature>
<dbReference type="Proteomes" id="UP001432401">
    <property type="component" value="Unassembled WGS sequence"/>
</dbReference>
<evidence type="ECO:0000313" key="2">
    <source>
        <dbReference type="EMBL" id="MES0832630.1"/>
    </source>
</evidence>
<evidence type="ECO:0000313" key="3">
    <source>
        <dbReference type="Proteomes" id="UP001432401"/>
    </source>
</evidence>
<evidence type="ECO:0000256" key="1">
    <source>
        <dbReference type="SAM" id="MobiDB-lite"/>
    </source>
</evidence>
<sequence>MARYFRIHADYIGRLGTGVGLFVAVDHLRRAGRLSEAEEDLYFDVDDWFREALPTPPFYADGNTVGAVTWFKTEGCAHFTGRLDALRGLLRAHGVEHRRSESDDPGRIVYEDAHQVGAVPRTRRAPTPLPLGTVLGPTTAGSKRHLGRRAARAPGD</sequence>
<dbReference type="RefSeq" id="WP_344185975.1">
    <property type="nucleotide sequence ID" value="NZ_JBEQNA010000025.1"/>
</dbReference>
<feature type="region of interest" description="Disordered" evidence="1">
    <location>
        <begin position="122"/>
        <end position="156"/>
    </location>
</feature>
<accession>A0ABV1ZNE6</accession>
<keyword evidence="3" id="KW-1185">Reference proteome</keyword>